<keyword evidence="3 9" id="KW-0813">Transport</keyword>
<keyword evidence="12" id="KW-1185">Reference proteome</keyword>
<protein>
    <recommendedName>
        <fullName evidence="9">Transport permease protein</fullName>
    </recommendedName>
</protein>
<dbReference type="PANTHER" id="PTHR30413:SF8">
    <property type="entry name" value="TRANSPORT PERMEASE PROTEIN"/>
    <property type="match status" value="1"/>
</dbReference>
<evidence type="ECO:0000256" key="8">
    <source>
        <dbReference type="ARBA" id="ARBA00023136"/>
    </source>
</evidence>
<dbReference type="InterPro" id="IPR013525">
    <property type="entry name" value="ABC2_TM"/>
</dbReference>
<feature type="domain" description="ABC transmembrane type-2" evidence="10">
    <location>
        <begin position="31"/>
        <end position="269"/>
    </location>
</feature>
<feature type="transmembrane region" description="Helical" evidence="9">
    <location>
        <begin position="180"/>
        <end position="202"/>
    </location>
</feature>
<keyword evidence="8 9" id="KW-0472">Membrane</keyword>
<evidence type="ECO:0000259" key="10">
    <source>
        <dbReference type="PROSITE" id="PS51012"/>
    </source>
</evidence>
<proteinExistence type="inferred from homology"/>
<evidence type="ECO:0000256" key="6">
    <source>
        <dbReference type="ARBA" id="ARBA00022692"/>
    </source>
</evidence>
<comment type="similarity">
    <text evidence="2 9">Belongs to the ABC-2 integral membrane protein family.</text>
</comment>
<evidence type="ECO:0000256" key="9">
    <source>
        <dbReference type="RuleBase" id="RU361157"/>
    </source>
</evidence>
<dbReference type="GO" id="GO:0140359">
    <property type="term" value="F:ABC-type transporter activity"/>
    <property type="evidence" value="ECO:0007669"/>
    <property type="project" value="InterPro"/>
</dbReference>
<evidence type="ECO:0000256" key="5">
    <source>
        <dbReference type="ARBA" id="ARBA00022519"/>
    </source>
</evidence>
<evidence type="ECO:0000256" key="1">
    <source>
        <dbReference type="ARBA" id="ARBA00004429"/>
    </source>
</evidence>
<dbReference type="STRING" id="479431.Namu_4205"/>
<evidence type="ECO:0000256" key="2">
    <source>
        <dbReference type="ARBA" id="ARBA00007783"/>
    </source>
</evidence>
<keyword evidence="6 9" id="KW-0812">Transmembrane</keyword>
<evidence type="ECO:0000256" key="4">
    <source>
        <dbReference type="ARBA" id="ARBA00022475"/>
    </source>
</evidence>
<dbReference type="FunCoup" id="C8XIM9">
    <property type="interactions" value="38"/>
</dbReference>
<feature type="transmembrane region" description="Helical" evidence="9">
    <location>
        <begin position="112"/>
        <end position="138"/>
    </location>
</feature>
<dbReference type="Proteomes" id="UP000002218">
    <property type="component" value="Chromosome"/>
</dbReference>
<dbReference type="InterPro" id="IPR047817">
    <property type="entry name" value="ABC2_TM_bact-type"/>
</dbReference>
<dbReference type="HOGENOM" id="CLU_060703_1_1_11"/>
<dbReference type="PROSITE" id="PS51012">
    <property type="entry name" value="ABC_TM2"/>
    <property type="match status" value="1"/>
</dbReference>
<name>C8XIM9_NAKMY</name>
<keyword evidence="4 9" id="KW-1003">Cell membrane</keyword>
<dbReference type="OrthoDB" id="9789409at2"/>
<feature type="transmembrane region" description="Helical" evidence="9">
    <location>
        <begin position="70"/>
        <end position="91"/>
    </location>
</feature>
<dbReference type="eggNOG" id="COG1682">
    <property type="taxonomic scope" value="Bacteria"/>
</dbReference>
<accession>C8XIM9</accession>
<sequence>MSLSSDLRASKEILTNLTMREVRGKYKRSFLGQTWSLLNPIASLAIYTVVFGFVLQATPPPGDPSGIDVFTLWLACALLPWTFFASTMTGGMNALIGNANLVQKVYFPRYTLVAASMLSSLVTFGFEFLVLLGIAVILGSQIWIWLPLMVVFIALLALFGLGLGLMLSIANVYFRDTAQFVGIAMQVWFYATPIVYPVTLIADKEALWRSNGRDFPLTWFYSLNPMERFVTVFRDLLYDNRLPYWGDMLYCLGAAAVAMGLGILVFSKYQARIAEEL</sequence>
<evidence type="ECO:0000313" key="12">
    <source>
        <dbReference type="Proteomes" id="UP000002218"/>
    </source>
</evidence>
<dbReference type="Pfam" id="PF01061">
    <property type="entry name" value="ABC2_membrane"/>
    <property type="match status" value="1"/>
</dbReference>
<dbReference type="InParanoid" id="C8XIM9"/>
<reference evidence="11 12" key="2">
    <citation type="journal article" date="2010" name="Stand. Genomic Sci.">
        <title>Complete genome sequence of Nakamurella multipartita type strain (Y-104).</title>
        <authorList>
            <person name="Tice H."/>
            <person name="Mayilraj S."/>
            <person name="Sims D."/>
            <person name="Lapidus A."/>
            <person name="Nolan M."/>
            <person name="Lucas S."/>
            <person name="Glavina Del Rio T."/>
            <person name="Copeland A."/>
            <person name="Cheng J.F."/>
            <person name="Meincke L."/>
            <person name="Bruce D."/>
            <person name="Goodwin L."/>
            <person name="Pitluck S."/>
            <person name="Ivanova N."/>
            <person name="Mavromatis K."/>
            <person name="Ovchinnikova G."/>
            <person name="Pati A."/>
            <person name="Chen A."/>
            <person name="Palaniappan K."/>
            <person name="Land M."/>
            <person name="Hauser L."/>
            <person name="Chang Y.J."/>
            <person name="Jeffries C.D."/>
            <person name="Detter J.C."/>
            <person name="Brettin T."/>
            <person name="Rohde M."/>
            <person name="Goker M."/>
            <person name="Bristow J."/>
            <person name="Eisen J.A."/>
            <person name="Markowitz V."/>
            <person name="Hugenholtz P."/>
            <person name="Kyrpides N.C."/>
            <person name="Klenk H.P."/>
            <person name="Chen F."/>
        </authorList>
    </citation>
    <scope>NUCLEOTIDE SEQUENCE [LARGE SCALE GENOMIC DNA]</scope>
    <source>
        <strain evidence="12">ATCC 700099 / DSM 44233 / CIP 104796 / JCM 9543 / NBRC 105858 / Y-104</strain>
    </source>
</reference>
<keyword evidence="5" id="KW-0997">Cell inner membrane</keyword>
<gene>
    <name evidence="11" type="ordered locus">Namu_4205</name>
</gene>
<dbReference type="EMBL" id="CP001737">
    <property type="protein sequence ID" value="ACV80494.1"/>
    <property type="molecule type" value="Genomic_DNA"/>
</dbReference>
<dbReference type="AlphaFoldDB" id="C8XIM9"/>
<organism evidence="11 12">
    <name type="scientific">Nakamurella multipartita (strain ATCC 700099 / DSM 44233 / CIP 104796 / JCM 9543 / NBRC 105858 / Y-104)</name>
    <name type="common">Microsphaera multipartita</name>
    <dbReference type="NCBI Taxonomy" id="479431"/>
    <lineage>
        <taxon>Bacteria</taxon>
        <taxon>Bacillati</taxon>
        <taxon>Actinomycetota</taxon>
        <taxon>Actinomycetes</taxon>
        <taxon>Nakamurellales</taxon>
        <taxon>Nakamurellaceae</taxon>
        <taxon>Nakamurella</taxon>
    </lineage>
</organism>
<keyword evidence="7 9" id="KW-1133">Transmembrane helix</keyword>
<feature type="transmembrane region" description="Helical" evidence="9">
    <location>
        <begin position="244"/>
        <end position="266"/>
    </location>
</feature>
<feature type="transmembrane region" description="Helical" evidence="9">
    <location>
        <begin position="37"/>
        <end position="58"/>
    </location>
</feature>
<dbReference type="GO" id="GO:0005886">
    <property type="term" value="C:plasma membrane"/>
    <property type="evidence" value="ECO:0007669"/>
    <property type="project" value="UniProtKB-SubCell"/>
</dbReference>
<dbReference type="KEGG" id="nml:Namu_4205"/>
<reference evidence="12" key="1">
    <citation type="submission" date="2009-09" db="EMBL/GenBank/DDBJ databases">
        <title>The complete genome of Nakamurella multipartita DSM 44233.</title>
        <authorList>
            <consortium name="US DOE Joint Genome Institute (JGI-PGF)"/>
            <person name="Lucas S."/>
            <person name="Copeland A."/>
            <person name="Lapidus A."/>
            <person name="Glavina del Rio T."/>
            <person name="Dalin E."/>
            <person name="Tice H."/>
            <person name="Bruce D."/>
            <person name="Goodwin L."/>
            <person name="Pitluck S."/>
            <person name="Kyrpides N."/>
            <person name="Mavromatis K."/>
            <person name="Ivanova N."/>
            <person name="Ovchinnikova G."/>
            <person name="Sims D."/>
            <person name="Meincke L."/>
            <person name="Brettin T."/>
            <person name="Detter J.C."/>
            <person name="Han C."/>
            <person name="Larimer F."/>
            <person name="Land M."/>
            <person name="Hauser L."/>
            <person name="Markowitz V."/>
            <person name="Cheng J.-F."/>
            <person name="Hugenholtz P."/>
            <person name="Woyke T."/>
            <person name="Wu D."/>
            <person name="Klenk H.-P."/>
            <person name="Eisen J.A."/>
        </authorList>
    </citation>
    <scope>NUCLEOTIDE SEQUENCE [LARGE SCALE GENOMIC DNA]</scope>
    <source>
        <strain evidence="12">ATCC 700099 / DSM 44233 / CIP 104796 / JCM 9543 / NBRC 105858 / Y-104</strain>
    </source>
</reference>
<feature type="transmembrane region" description="Helical" evidence="9">
    <location>
        <begin position="144"/>
        <end position="168"/>
    </location>
</feature>
<comment type="subcellular location">
    <subcellularLocation>
        <location evidence="1">Cell inner membrane</location>
        <topology evidence="1">Multi-pass membrane protein</topology>
    </subcellularLocation>
    <subcellularLocation>
        <location evidence="9">Cell membrane</location>
        <topology evidence="9">Multi-pass membrane protein</topology>
    </subcellularLocation>
</comment>
<dbReference type="PANTHER" id="PTHR30413">
    <property type="entry name" value="INNER MEMBRANE TRANSPORT PERMEASE"/>
    <property type="match status" value="1"/>
</dbReference>
<evidence type="ECO:0000313" key="11">
    <source>
        <dbReference type="EMBL" id="ACV80494.1"/>
    </source>
</evidence>
<evidence type="ECO:0000256" key="7">
    <source>
        <dbReference type="ARBA" id="ARBA00022989"/>
    </source>
</evidence>
<dbReference type="GO" id="GO:0015920">
    <property type="term" value="P:lipopolysaccharide transport"/>
    <property type="evidence" value="ECO:0007669"/>
    <property type="project" value="TreeGrafter"/>
</dbReference>
<evidence type="ECO:0000256" key="3">
    <source>
        <dbReference type="ARBA" id="ARBA00022448"/>
    </source>
</evidence>